<accession>A0A512IWT8</accession>
<keyword evidence="7" id="KW-1185">Reference proteome</keyword>
<dbReference type="EMBL" id="BJZU01000003">
    <property type="protein sequence ID" value="GEP02187.1"/>
    <property type="molecule type" value="Genomic_DNA"/>
</dbReference>
<sequence length="112" mass="11250">MQHGSAIDRVHLDAQTFGDGALADELLDLFAGQCRSLSPRIRDVVASPAERADAAHTLKGSALGVGAGAVAEAASRIENGLRRGGPVEPADLAALAAAVAAALAEIEGARRG</sequence>
<reference evidence="7" key="2">
    <citation type="journal article" date="2019" name="Int. J. Syst. Evol. Microbiol.">
        <title>The Global Catalogue of Microorganisms (GCM) 10K type strain sequencing project: providing services to taxonomists for standard genome sequencing and annotation.</title>
        <authorList>
            <consortium name="The Broad Institute Genomics Platform"/>
            <consortium name="The Broad Institute Genome Sequencing Center for Infectious Disease"/>
            <person name="Wu L."/>
            <person name="Ma J."/>
        </authorList>
    </citation>
    <scope>NUCLEOTIDE SEQUENCE [LARGE SCALE GENOMIC DNA]</scope>
    <source>
        <strain evidence="7">NBRC 107715</strain>
    </source>
</reference>
<organism evidence="4 6">
    <name type="scientific">Methylobacterium oxalidis</name>
    <dbReference type="NCBI Taxonomy" id="944322"/>
    <lineage>
        <taxon>Bacteria</taxon>
        <taxon>Pseudomonadati</taxon>
        <taxon>Pseudomonadota</taxon>
        <taxon>Alphaproteobacteria</taxon>
        <taxon>Hyphomicrobiales</taxon>
        <taxon>Methylobacteriaceae</taxon>
        <taxon>Methylobacterium</taxon>
    </lineage>
</organism>
<dbReference type="GO" id="GO:0004672">
    <property type="term" value="F:protein kinase activity"/>
    <property type="evidence" value="ECO:0007669"/>
    <property type="project" value="UniProtKB-ARBA"/>
</dbReference>
<evidence type="ECO:0000313" key="7">
    <source>
        <dbReference type="Proteomes" id="UP001156856"/>
    </source>
</evidence>
<dbReference type="PROSITE" id="PS50894">
    <property type="entry name" value="HPT"/>
    <property type="match status" value="1"/>
</dbReference>
<reference evidence="4 6" key="3">
    <citation type="submission" date="2019-07" db="EMBL/GenBank/DDBJ databases">
        <title>Whole genome shotgun sequence of Methylobacterium oxalidis NBRC 107715.</title>
        <authorList>
            <person name="Hosoyama A."/>
            <person name="Uohara A."/>
            <person name="Ohji S."/>
            <person name="Ichikawa N."/>
        </authorList>
    </citation>
    <scope>NUCLEOTIDE SEQUENCE [LARGE SCALE GENOMIC DNA]</scope>
    <source>
        <strain evidence="4 6">NBRC 107715</strain>
    </source>
</reference>
<dbReference type="EMBL" id="BSPK01000004">
    <property type="protein sequence ID" value="GLS62132.1"/>
    <property type="molecule type" value="Genomic_DNA"/>
</dbReference>
<keyword evidence="2" id="KW-0597">Phosphoprotein</keyword>
<dbReference type="Proteomes" id="UP000321960">
    <property type="component" value="Unassembled WGS sequence"/>
</dbReference>
<evidence type="ECO:0000256" key="1">
    <source>
        <dbReference type="ARBA" id="ARBA00023012"/>
    </source>
</evidence>
<dbReference type="InterPro" id="IPR036641">
    <property type="entry name" value="HPT_dom_sf"/>
</dbReference>
<proteinExistence type="predicted"/>
<gene>
    <name evidence="5" type="ORF">GCM10007888_05130</name>
    <name evidence="4" type="ORF">MOX02_02250</name>
</gene>
<dbReference type="SUPFAM" id="SSF47226">
    <property type="entry name" value="Histidine-containing phosphotransfer domain, HPT domain"/>
    <property type="match status" value="1"/>
</dbReference>
<dbReference type="GO" id="GO:0000160">
    <property type="term" value="P:phosphorelay signal transduction system"/>
    <property type="evidence" value="ECO:0007669"/>
    <property type="project" value="UniProtKB-KW"/>
</dbReference>
<dbReference type="Pfam" id="PF01627">
    <property type="entry name" value="Hpt"/>
    <property type="match status" value="1"/>
</dbReference>
<evidence type="ECO:0000313" key="6">
    <source>
        <dbReference type="Proteomes" id="UP000321960"/>
    </source>
</evidence>
<feature type="domain" description="HPt" evidence="3">
    <location>
        <begin position="19"/>
        <end position="110"/>
    </location>
</feature>
<protein>
    <recommendedName>
        <fullName evidence="3">HPt domain-containing protein</fullName>
    </recommendedName>
</protein>
<dbReference type="AlphaFoldDB" id="A0A512IWT8"/>
<dbReference type="InterPro" id="IPR008207">
    <property type="entry name" value="Sig_transdc_His_kin_Hpt_dom"/>
</dbReference>
<evidence type="ECO:0000313" key="4">
    <source>
        <dbReference type="EMBL" id="GEP02187.1"/>
    </source>
</evidence>
<dbReference type="Proteomes" id="UP001156856">
    <property type="component" value="Unassembled WGS sequence"/>
</dbReference>
<comment type="caution">
    <text evidence="4">The sequence shown here is derived from an EMBL/GenBank/DDBJ whole genome shotgun (WGS) entry which is preliminary data.</text>
</comment>
<keyword evidence="1" id="KW-0902">Two-component regulatory system</keyword>
<name>A0A512IWT8_9HYPH</name>
<reference evidence="5" key="4">
    <citation type="submission" date="2023-01" db="EMBL/GenBank/DDBJ databases">
        <title>Draft genome sequence of Methylobacterium oxalidis strain NBRC 107715.</title>
        <authorList>
            <person name="Sun Q."/>
            <person name="Mori K."/>
        </authorList>
    </citation>
    <scope>NUCLEOTIDE SEQUENCE</scope>
    <source>
        <strain evidence="5">NBRC 107715</strain>
    </source>
</reference>
<evidence type="ECO:0000313" key="5">
    <source>
        <dbReference type="EMBL" id="GLS62132.1"/>
    </source>
</evidence>
<dbReference type="RefSeq" id="WP_147023853.1">
    <property type="nucleotide sequence ID" value="NZ_BJZU01000003.1"/>
</dbReference>
<reference evidence="5" key="1">
    <citation type="journal article" date="2014" name="Int. J. Syst. Evol. Microbiol.">
        <title>Complete genome of a new Firmicutes species belonging to the dominant human colonic microbiota ('Ruminococcus bicirculans') reveals two chromosomes and a selective capacity to utilize plant glucans.</title>
        <authorList>
            <consortium name="NISC Comparative Sequencing Program"/>
            <person name="Wegmann U."/>
            <person name="Louis P."/>
            <person name="Goesmann A."/>
            <person name="Henrissat B."/>
            <person name="Duncan S.H."/>
            <person name="Flint H.J."/>
        </authorList>
    </citation>
    <scope>NUCLEOTIDE SEQUENCE</scope>
    <source>
        <strain evidence="5">NBRC 107715</strain>
    </source>
</reference>
<dbReference type="Gene3D" id="1.20.120.160">
    <property type="entry name" value="HPT domain"/>
    <property type="match status" value="1"/>
</dbReference>
<evidence type="ECO:0000256" key="2">
    <source>
        <dbReference type="PROSITE-ProRule" id="PRU00110"/>
    </source>
</evidence>
<evidence type="ECO:0000259" key="3">
    <source>
        <dbReference type="PROSITE" id="PS50894"/>
    </source>
</evidence>
<feature type="modified residue" description="Phosphohistidine" evidence="2">
    <location>
        <position position="56"/>
    </location>
</feature>